<dbReference type="InterPro" id="IPR003337">
    <property type="entry name" value="Trehalose_PPase"/>
</dbReference>
<dbReference type="GO" id="GO:0004805">
    <property type="term" value="F:trehalose-phosphatase activity"/>
    <property type="evidence" value="ECO:0007669"/>
    <property type="project" value="UniProtKB-EC"/>
</dbReference>
<dbReference type="PANTHER" id="PTHR10788">
    <property type="entry name" value="TREHALOSE-6-PHOSPHATE SYNTHASE"/>
    <property type="match status" value="1"/>
</dbReference>
<dbReference type="GO" id="GO:0005946">
    <property type="term" value="C:alpha,alpha-trehalose-phosphate synthase complex (UDP-forming)"/>
    <property type="evidence" value="ECO:0007669"/>
    <property type="project" value="TreeGrafter"/>
</dbReference>
<evidence type="ECO:0000256" key="1">
    <source>
        <dbReference type="ARBA" id="ARBA00005409"/>
    </source>
</evidence>
<evidence type="ECO:0000313" key="3">
    <source>
        <dbReference type="EMBL" id="CCO26952.1"/>
    </source>
</evidence>
<comment type="similarity">
    <text evidence="1">In the N-terminal section; belongs to the glycosyltransferase 20 family.</text>
</comment>
<dbReference type="AlphaFoldDB" id="M5BT96"/>
<dbReference type="PANTHER" id="PTHR10788:SF123">
    <property type="entry name" value="TREHALOSE-PHOSPHATASE"/>
    <property type="match status" value="1"/>
</dbReference>
<keyword evidence="3" id="KW-0808">Transferase</keyword>
<comment type="similarity">
    <text evidence="2">Belongs to the trehalose phosphatase family.</text>
</comment>
<reference evidence="3 4" key="1">
    <citation type="journal article" date="2013" name="J. Biotechnol.">
        <title>Establishment and interpretation of the genome sequence of the phytopathogenic fungus Rhizoctonia solani AG1-IB isolate 7/3/14.</title>
        <authorList>
            <person name="Wibberg D.W."/>
            <person name="Jelonek L.J."/>
            <person name="Rupp O.R."/>
            <person name="Hennig M.H."/>
            <person name="Eikmeyer F.E."/>
            <person name="Goesmann A.G."/>
            <person name="Hartmann A.H."/>
            <person name="Borriss R.B."/>
            <person name="Grosch R.G."/>
            <person name="Puehler A.P."/>
            <person name="Schlueter A.S."/>
        </authorList>
    </citation>
    <scope>NUCLEOTIDE SEQUENCE [LARGE SCALE GENOMIC DNA]</scope>
    <source>
        <strain evidence="4">AG1-IB / isolate 7/3/14</strain>
    </source>
</reference>
<accession>M5BT96</accession>
<protein>
    <recommendedName>
        <fullName evidence="2">Trehalose 6-phosphate phosphatase</fullName>
        <ecNumber evidence="2">3.1.3.12</ecNumber>
    </recommendedName>
</protein>
<comment type="function">
    <text evidence="2">Removes the phosphate from trehalose 6-phosphate to produce free trehalose.</text>
</comment>
<dbReference type="EMBL" id="CAOJ01001266">
    <property type="protein sequence ID" value="CCO26952.1"/>
    <property type="molecule type" value="Genomic_DNA"/>
</dbReference>
<dbReference type="GO" id="GO:0005829">
    <property type="term" value="C:cytosol"/>
    <property type="evidence" value="ECO:0007669"/>
    <property type="project" value="TreeGrafter"/>
</dbReference>
<comment type="cofactor">
    <cofactor evidence="2">
        <name>a divalent metal cation</name>
        <dbReference type="ChEBI" id="CHEBI:60240"/>
    </cofactor>
</comment>
<name>M5BT96_THACB</name>
<dbReference type="UniPathway" id="UPA00299"/>
<comment type="catalytic activity">
    <reaction evidence="2">
        <text>alpha,alpha-trehalose 6-phosphate + H2O = alpha,alpha-trehalose + phosphate</text>
        <dbReference type="Rhea" id="RHEA:23420"/>
        <dbReference type="ChEBI" id="CHEBI:15377"/>
        <dbReference type="ChEBI" id="CHEBI:16551"/>
        <dbReference type="ChEBI" id="CHEBI:43474"/>
        <dbReference type="ChEBI" id="CHEBI:58429"/>
        <dbReference type="EC" id="3.1.3.12"/>
    </reaction>
</comment>
<proteinExistence type="inferred from homology"/>
<dbReference type="Pfam" id="PF02358">
    <property type="entry name" value="Trehalose_PPase"/>
    <property type="match status" value="1"/>
</dbReference>
<keyword evidence="3" id="KW-0328">Glycosyltransferase</keyword>
<evidence type="ECO:0000256" key="2">
    <source>
        <dbReference type="RuleBase" id="RU361117"/>
    </source>
</evidence>
<comment type="pathway">
    <text evidence="2">Glycan biosynthesis; trehalose biosynthesis.</text>
</comment>
<dbReference type="NCBIfam" id="TIGR00685">
    <property type="entry name" value="T6PP"/>
    <property type="match status" value="1"/>
</dbReference>
<dbReference type="Gene3D" id="3.40.50.1000">
    <property type="entry name" value="HAD superfamily/HAD-like"/>
    <property type="match status" value="1"/>
</dbReference>
<dbReference type="EC" id="3.1.3.12" evidence="2"/>
<dbReference type="InterPro" id="IPR036412">
    <property type="entry name" value="HAD-like_sf"/>
</dbReference>
<dbReference type="InterPro" id="IPR001830">
    <property type="entry name" value="Glyco_trans_20"/>
</dbReference>
<dbReference type="GO" id="GO:0003825">
    <property type="term" value="F:alpha,alpha-trehalose-phosphate synthase (UDP-forming) activity"/>
    <property type="evidence" value="ECO:0007669"/>
    <property type="project" value="TreeGrafter"/>
</dbReference>
<dbReference type="GO" id="GO:0005992">
    <property type="term" value="P:trehalose biosynthetic process"/>
    <property type="evidence" value="ECO:0007669"/>
    <property type="project" value="UniProtKB-UniPathway"/>
</dbReference>
<sequence>MSWMPEVHEIFKYYTERTTGSFVELKKSSITWHYRASDPDWGSFQCNQCLDLLQTNIAPKRPIEVLVGKKNLEVRPIAINKGEIVKRLMYANPDAEFVFCAGDDKTDEDMFRALGSLFPSGVTTATMEPPLSAALTAGVEQSSLKPVQLAMPPNGIFSTTVGASSKKTLARWHVTSPYAIVENMLGLVGDAPTAAEEPGEPDTKANL</sequence>
<dbReference type="SUPFAM" id="SSF56784">
    <property type="entry name" value="HAD-like"/>
    <property type="match status" value="1"/>
</dbReference>
<keyword evidence="2" id="KW-0378">Hydrolase</keyword>
<comment type="caution">
    <text evidence="3">The sequence shown here is derived from an EMBL/GenBank/DDBJ whole genome shotgun (WGS) entry which is preliminary data.</text>
</comment>
<evidence type="ECO:0000313" key="4">
    <source>
        <dbReference type="Proteomes" id="UP000012065"/>
    </source>
</evidence>
<dbReference type="InterPro" id="IPR023214">
    <property type="entry name" value="HAD_sf"/>
</dbReference>
<dbReference type="HOGENOM" id="CLU_1327177_0_0_1"/>
<dbReference type="Proteomes" id="UP000012065">
    <property type="component" value="Unassembled WGS sequence"/>
</dbReference>
<organism evidence="3 4">
    <name type="scientific">Thanatephorus cucumeris (strain AG1-IB / isolate 7/3/14)</name>
    <name type="common">Lettuce bottom rot fungus</name>
    <name type="synonym">Rhizoctonia solani</name>
    <dbReference type="NCBI Taxonomy" id="1108050"/>
    <lineage>
        <taxon>Eukaryota</taxon>
        <taxon>Fungi</taxon>
        <taxon>Dikarya</taxon>
        <taxon>Basidiomycota</taxon>
        <taxon>Agaricomycotina</taxon>
        <taxon>Agaricomycetes</taxon>
        <taxon>Cantharellales</taxon>
        <taxon>Ceratobasidiaceae</taxon>
        <taxon>Rhizoctonia</taxon>
        <taxon>Rhizoctonia solani AG-1</taxon>
    </lineage>
</organism>
<gene>
    <name evidence="3" type="ORF">BN14_00985</name>
</gene>